<evidence type="ECO:0000256" key="1">
    <source>
        <dbReference type="SAM" id="MobiDB-lite"/>
    </source>
</evidence>
<reference evidence="2" key="1">
    <citation type="submission" date="2022-04" db="EMBL/GenBank/DDBJ databases">
        <title>Carnegiea gigantea Genome sequencing and assembly v2.</title>
        <authorList>
            <person name="Copetti D."/>
            <person name="Sanderson M.J."/>
            <person name="Burquez A."/>
            <person name="Wojciechowski M.F."/>
        </authorList>
    </citation>
    <scope>NUCLEOTIDE SEQUENCE</scope>
    <source>
        <strain evidence="2">SGP5-SGP5p</strain>
        <tissue evidence="2">Aerial part</tissue>
    </source>
</reference>
<comment type="caution">
    <text evidence="2">The sequence shown here is derived from an EMBL/GenBank/DDBJ whole genome shotgun (WGS) entry which is preliminary data.</text>
</comment>
<evidence type="ECO:0000313" key="2">
    <source>
        <dbReference type="EMBL" id="KAJ8443569.1"/>
    </source>
</evidence>
<dbReference type="EMBL" id="JAKOGI010000116">
    <property type="protein sequence ID" value="KAJ8443569.1"/>
    <property type="molecule type" value="Genomic_DNA"/>
</dbReference>
<dbReference type="AlphaFoldDB" id="A0A9Q1KHH2"/>
<protein>
    <submittedName>
        <fullName evidence="2">Uncharacterized protein</fullName>
    </submittedName>
</protein>
<dbReference type="Proteomes" id="UP001153076">
    <property type="component" value="Unassembled WGS sequence"/>
</dbReference>
<name>A0A9Q1KHH2_9CARY</name>
<proteinExistence type="predicted"/>
<sequence>MDGGYGSQRAPLENGDESSHNPIYKRSSSLKILTVSPLPNSRITWIRKEKVRKGTLPIDIMMRRVASTTLYLELLQLGVRSSTPYLSQSIQKIHQITVNDKVEEAFNAVEIIAKTDELVDIQRLRLLSSEDSAYTFEISHMEDNLKELSSETL</sequence>
<gene>
    <name evidence="2" type="ORF">Cgig2_020656</name>
</gene>
<feature type="region of interest" description="Disordered" evidence="1">
    <location>
        <begin position="1"/>
        <end position="23"/>
    </location>
</feature>
<organism evidence="2 3">
    <name type="scientific">Carnegiea gigantea</name>
    <dbReference type="NCBI Taxonomy" id="171969"/>
    <lineage>
        <taxon>Eukaryota</taxon>
        <taxon>Viridiplantae</taxon>
        <taxon>Streptophyta</taxon>
        <taxon>Embryophyta</taxon>
        <taxon>Tracheophyta</taxon>
        <taxon>Spermatophyta</taxon>
        <taxon>Magnoliopsida</taxon>
        <taxon>eudicotyledons</taxon>
        <taxon>Gunneridae</taxon>
        <taxon>Pentapetalae</taxon>
        <taxon>Caryophyllales</taxon>
        <taxon>Cactineae</taxon>
        <taxon>Cactaceae</taxon>
        <taxon>Cactoideae</taxon>
        <taxon>Echinocereeae</taxon>
        <taxon>Carnegiea</taxon>
    </lineage>
</organism>
<evidence type="ECO:0000313" key="3">
    <source>
        <dbReference type="Proteomes" id="UP001153076"/>
    </source>
</evidence>
<accession>A0A9Q1KHH2</accession>
<keyword evidence="3" id="KW-1185">Reference proteome</keyword>